<dbReference type="InterPro" id="IPR011333">
    <property type="entry name" value="SKP1/BTB/POZ_sf"/>
</dbReference>
<proteinExistence type="predicted"/>
<name>A0AAV5U9V1_9BILA</name>
<dbReference type="SUPFAM" id="SSF54695">
    <property type="entry name" value="POZ domain"/>
    <property type="match status" value="1"/>
</dbReference>
<feature type="non-terminal residue" evidence="2">
    <location>
        <position position="1"/>
    </location>
</feature>
<dbReference type="EMBL" id="BTSX01000006">
    <property type="protein sequence ID" value="GMT03665.1"/>
    <property type="molecule type" value="Genomic_DNA"/>
</dbReference>
<dbReference type="AlphaFoldDB" id="A0AAV5U9V1"/>
<evidence type="ECO:0000259" key="1">
    <source>
        <dbReference type="PROSITE" id="PS50097"/>
    </source>
</evidence>
<feature type="non-terminal residue" evidence="2">
    <location>
        <position position="200"/>
    </location>
</feature>
<evidence type="ECO:0000313" key="3">
    <source>
        <dbReference type="Proteomes" id="UP001432027"/>
    </source>
</evidence>
<feature type="domain" description="BTB" evidence="1">
    <location>
        <begin position="154"/>
        <end position="200"/>
    </location>
</feature>
<evidence type="ECO:0000313" key="2">
    <source>
        <dbReference type="EMBL" id="GMT03665.1"/>
    </source>
</evidence>
<gene>
    <name evidence="2" type="ORF">PENTCL1PPCAC_25839</name>
</gene>
<dbReference type="Proteomes" id="UP001432027">
    <property type="component" value="Unassembled WGS sequence"/>
</dbReference>
<organism evidence="2 3">
    <name type="scientific">Pristionchus entomophagus</name>
    <dbReference type="NCBI Taxonomy" id="358040"/>
    <lineage>
        <taxon>Eukaryota</taxon>
        <taxon>Metazoa</taxon>
        <taxon>Ecdysozoa</taxon>
        <taxon>Nematoda</taxon>
        <taxon>Chromadorea</taxon>
        <taxon>Rhabditida</taxon>
        <taxon>Rhabditina</taxon>
        <taxon>Diplogasteromorpha</taxon>
        <taxon>Diplogasteroidea</taxon>
        <taxon>Neodiplogasteridae</taxon>
        <taxon>Pristionchus</taxon>
    </lineage>
</organism>
<keyword evidence="3" id="KW-1185">Reference proteome</keyword>
<comment type="caution">
    <text evidence="2">The sequence shown here is derived from an EMBL/GenBank/DDBJ whole genome shotgun (WGS) entry which is preliminary data.</text>
</comment>
<accession>A0AAV5U9V1</accession>
<protein>
    <recommendedName>
        <fullName evidence="1">BTB domain-containing protein</fullName>
    </recommendedName>
</protein>
<dbReference type="PROSITE" id="PS50097">
    <property type="entry name" value="BTB"/>
    <property type="match status" value="1"/>
</dbReference>
<dbReference type="InterPro" id="IPR000210">
    <property type="entry name" value="BTB/POZ_dom"/>
</dbReference>
<reference evidence="2" key="1">
    <citation type="submission" date="2023-10" db="EMBL/GenBank/DDBJ databases">
        <title>Genome assembly of Pristionchus species.</title>
        <authorList>
            <person name="Yoshida K."/>
            <person name="Sommer R.J."/>
        </authorList>
    </citation>
    <scope>NUCLEOTIDE SEQUENCE</scope>
    <source>
        <strain evidence="2">RS0144</strain>
    </source>
</reference>
<sequence length="200" mass="22902">ADKAGFLQRIVIASMTRRISIEHRNENCWMAFLDRNNIAFTIAGADGNFDDWSVTEYISAIEIELRDDSSNPMMSLLTIPVSADAQRTIIRFDALYDLAFDQDEEFAFLGDLAVRRIDWTHDRKFTLLVNIKTENFANDAISSHVELAMPHHIPSVSLAIGEEKLSVSKELICLHSSFFEHLFNSSFMEKRTNHYELIVN</sequence>